<sequence length="691" mass="78807">MARVPDAWSTMIPLFKNKGDIWNFNNYKGNKLLNHTLKVWERIVEMRVRRDVAIFENQIGFMPGESEASGLDILEFIYIPVTNLRAHENAYLYSDMLVVTLTNDIMVSGQSDALRGRGSGYLKRYGGNAHKLTRQENCGKGTIQSVHSRFRPIGDGGVALSNHVGGTWFDSRLVNKETCSDRIHRTTSSDNNSIFLSDLSARPRVVDGQSRDSRKRGSGYLKCLEKRDGGRAYELSRQQKILRRIVSEPIPLMAQIMQQLDDETVESTKEYLRNLITMPERIYEFISLQNRLDERSDLTNQTLLNCHKIQLEFLVSIRTGLGSFLLENTRLLTSELVEIFLLERCQNINCRRLLPIEDRGCKICSTKKGFCSECMCLVCLKFDCANNTCSWVGCDACLHWCHAACGIRRNLIKPGPSLKGPSGTTEMQFYYLGCGHASEMFGFIKDVFMSCANEWGEETLMKELDYVRKIYQGSEDFKGKELHDKADVLHTKLATKMISPSDACDFIYQLFSNFGNVTILGKHVVIDLSVSTSLIPKSSFYDMSFSSGQKDMRHVDPCPNDFNTSFTAIKTIEDEWPVKRSKKDEVDSLGSIVRVKEAEAQMFQSRAADARGEAVSLRRFARLESMKLNEAYYEKLSKLCLQETEERRRKKMEDLKTLENAHSDYCEMKMRLDTEVAGLLNRMEATKQLLV</sequence>
<comment type="caution">
    <text evidence="9">The sequence shown here is derived from an EMBL/GenBank/DDBJ whole genome shotgun (WGS) entry which is preliminary data.</text>
</comment>
<dbReference type="Pfam" id="PF16312">
    <property type="entry name" value="Oberon_cc"/>
    <property type="match status" value="1"/>
</dbReference>
<dbReference type="CDD" id="cd15612">
    <property type="entry name" value="PHD_OBE1_like"/>
    <property type="match status" value="1"/>
</dbReference>
<keyword evidence="4" id="KW-0862">Zinc</keyword>
<dbReference type="EMBL" id="JAIVGD010000001">
    <property type="protein sequence ID" value="KAH0780418.1"/>
    <property type="molecule type" value="Genomic_DNA"/>
</dbReference>
<dbReference type="InterPro" id="IPR047578">
    <property type="entry name" value="OBE1-like_PHD"/>
</dbReference>
<dbReference type="PANTHER" id="PTHR21736">
    <property type="entry name" value="VERNALIZATION-INSENSITIVE PROTEIN 3"/>
    <property type="match status" value="1"/>
</dbReference>
<keyword evidence="10" id="KW-1185">Reference proteome</keyword>
<comment type="subcellular location">
    <subcellularLocation>
        <location evidence="1">Nucleus</location>
    </subcellularLocation>
</comment>
<evidence type="ECO:0000256" key="2">
    <source>
        <dbReference type="ARBA" id="ARBA00022723"/>
    </source>
</evidence>
<evidence type="ECO:0000313" key="9">
    <source>
        <dbReference type="EMBL" id="KAH0780418.1"/>
    </source>
</evidence>
<accession>A0ABQ7WK62</accession>
<feature type="domain" description="Oberon coiled-coil region" evidence="8">
    <location>
        <begin position="570"/>
        <end position="680"/>
    </location>
</feature>
<dbReference type="PRINTS" id="PR01544">
    <property type="entry name" value="ARATH130DUF"/>
</dbReference>
<evidence type="ECO:0000259" key="8">
    <source>
        <dbReference type="Pfam" id="PF16312"/>
    </source>
</evidence>
<keyword evidence="6" id="KW-0539">Nucleus</keyword>
<keyword evidence="5" id="KW-0175">Coiled coil</keyword>
<evidence type="ECO:0000256" key="5">
    <source>
        <dbReference type="ARBA" id="ARBA00023054"/>
    </source>
</evidence>
<protein>
    <recommendedName>
        <fullName evidence="11">Protein OBERON 3</fullName>
    </recommendedName>
</protein>
<name>A0ABQ7WK62_SOLTU</name>
<gene>
    <name evidence="9" type="ORF">KY290_000016</name>
</gene>
<dbReference type="PANTHER" id="PTHR21736:SF38">
    <property type="entry name" value="PROTEIN OBERON 3"/>
    <property type="match status" value="1"/>
</dbReference>
<evidence type="ECO:0000313" key="10">
    <source>
        <dbReference type="Proteomes" id="UP000826656"/>
    </source>
</evidence>
<reference evidence="9 10" key="1">
    <citation type="journal article" date="2021" name="bioRxiv">
        <title>Chromosome-scale and haplotype-resolved genome assembly of a tetraploid potato cultivar.</title>
        <authorList>
            <person name="Sun H."/>
            <person name="Jiao W.-B."/>
            <person name="Krause K."/>
            <person name="Campoy J.A."/>
            <person name="Goel M."/>
            <person name="Folz-Donahue K."/>
            <person name="Kukat C."/>
            <person name="Huettel B."/>
            <person name="Schneeberger K."/>
        </authorList>
    </citation>
    <scope>NUCLEOTIDE SEQUENCE [LARGE SCALE GENOMIC DNA]</scope>
    <source>
        <strain evidence="9">SolTubOtavaFocal</strain>
        <tissue evidence="9">Leaves</tissue>
    </source>
</reference>
<evidence type="ECO:0008006" key="11">
    <source>
        <dbReference type="Google" id="ProtNLM"/>
    </source>
</evidence>
<dbReference type="InterPro" id="IPR004082">
    <property type="entry name" value="OBERON"/>
</dbReference>
<proteinExistence type="predicted"/>
<dbReference type="Pfam" id="PF07227">
    <property type="entry name" value="PHD_Oberon"/>
    <property type="match status" value="1"/>
</dbReference>
<dbReference type="InterPro" id="IPR032535">
    <property type="entry name" value="Oberon_CC"/>
</dbReference>
<evidence type="ECO:0000256" key="4">
    <source>
        <dbReference type="ARBA" id="ARBA00022833"/>
    </source>
</evidence>
<evidence type="ECO:0000259" key="7">
    <source>
        <dbReference type="Pfam" id="PF07227"/>
    </source>
</evidence>
<keyword evidence="3" id="KW-0863">Zinc-finger</keyword>
<evidence type="ECO:0000256" key="3">
    <source>
        <dbReference type="ARBA" id="ARBA00022771"/>
    </source>
</evidence>
<keyword evidence="2" id="KW-0479">Metal-binding</keyword>
<evidence type="ECO:0000256" key="6">
    <source>
        <dbReference type="ARBA" id="ARBA00023242"/>
    </source>
</evidence>
<dbReference type="Proteomes" id="UP000826656">
    <property type="component" value="Unassembled WGS sequence"/>
</dbReference>
<organism evidence="9 10">
    <name type="scientific">Solanum tuberosum</name>
    <name type="common">Potato</name>
    <dbReference type="NCBI Taxonomy" id="4113"/>
    <lineage>
        <taxon>Eukaryota</taxon>
        <taxon>Viridiplantae</taxon>
        <taxon>Streptophyta</taxon>
        <taxon>Embryophyta</taxon>
        <taxon>Tracheophyta</taxon>
        <taxon>Spermatophyta</taxon>
        <taxon>Magnoliopsida</taxon>
        <taxon>eudicotyledons</taxon>
        <taxon>Gunneridae</taxon>
        <taxon>Pentapetalae</taxon>
        <taxon>asterids</taxon>
        <taxon>lamiids</taxon>
        <taxon>Solanales</taxon>
        <taxon>Solanaceae</taxon>
        <taxon>Solanoideae</taxon>
        <taxon>Solaneae</taxon>
        <taxon>Solanum</taxon>
    </lineage>
</organism>
<dbReference type="InterPro" id="IPR032881">
    <property type="entry name" value="Oberon-like_PHD"/>
</dbReference>
<evidence type="ECO:0000256" key="1">
    <source>
        <dbReference type="ARBA" id="ARBA00004123"/>
    </source>
</evidence>
<feature type="domain" description="Oberon-like PHD finger" evidence="7">
    <location>
        <begin position="345"/>
        <end position="468"/>
    </location>
</feature>